<organism evidence="1 2">
    <name type="scientific">Tepidibacillus decaturensis</name>
    <dbReference type="NCBI Taxonomy" id="1413211"/>
    <lineage>
        <taxon>Bacteria</taxon>
        <taxon>Bacillati</taxon>
        <taxon>Bacillota</taxon>
        <taxon>Bacilli</taxon>
        <taxon>Bacillales</taxon>
        <taxon>Bacillaceae</taxon>
        <taxon>Tepidibacillus</taxon>
    </lineage>
</organism>
<keyword evidence="2" id="KW-1185">Reference proteome</keyword>
<proteinExistence type="predicted"/>
<dbReference type="EMBL" id="LSKU01000001">
    <property type="protein sequence ID" value="KXG44085.1"/>
    <property type="molecule type" value="Genomic_DNA"/>
</dbReference>
<dbReference type="InterPro" id="IPR051805">
    <property type="entry name" value="Dehydratase_Activator_Redct"/>
</dbReference>
<gene>
    <name evidence="1" type="ORF">U473_08775</name>
</gene>
<dbReference type="AlphaFoldDB" id="A0A135L500"/>
<dbReference type="PANTHER" id="PTHR32329:SF2">
    <property type="entry name" value="BIFUNCTIONAL PROTEIN [INCLUDES 2-HYDROXYACYL-COA DEHYDRATASE (N-TER) AND ITS ACTIVATOR DOMAIN (C_TERM)"/>
    <property type="match status" value="1"/>
</dbReference>
<dbReference type="Pfam" id="PF06050">
    <property type="entry name" value="HGD-D"/>
    <property type="match status" value="1"/>
</dbReference>
<dbReference type="STRING" id="1413211.U473_08775"/>
<sequence length="364" mass="41786">MKVSFPYMGTVIIYKKLLELLGHEVIVPPRPSQKTLDLGVKYSPEFACFPFKAIMGSYIEACEMGAEVIVTSGGHGPCRAGFYSEIHGRELKRLGYNVEMIVFDSIQRDRQTFMEHIRKLKGTHSWLEVWKAVKLTYDMLKYLDDFDKQIHRLKPYERTIGDADQAWEKIQVLFDQVKIRKQLMQAVEKSKQIIQAIDRKWIDKTDRIRIGVVGEIYVVLESSINMEIEKLLGELGCEVERSHYLSEWVNDNMLPKFLRDPHEEQVIQRGEPYIEIEIGGHAKQSVGSIVDFKDRGFDGIIHLMPFGCLPELVTQSVVPKVAKENNIPILTLSLDEQTGQANSRTRIEAFIDLVKNMKSLKVTA</sequence>
<accession>A0A135L500</accession>
<dbReference type="Proteomes" id="UP000070352">
    <property type="component" value="Unassembled WGS sequence"/>
</dbReference>
<dbReference type="InterPro" id="IPR010327">
    <property type="entry name" value="FldB/FldC_alpha/beta"/>
</dbReference>
<comment type="caution">
    <text evidence="1">The sequence shown here is derived from an EMBL/GenBank/DDBJ whole genome shotgun (WGS) entry which is preliminary data.</text>
</comment>
<dbReference type="OrthoDB" id="9780120at2"/>
<dbReference type="PANTHER" id="PTHR32329">
    <property type="entry name" value="BIFUNCTIONAL PROTEIN [INCLUDES 2-HYDROXYACYL-COA DEHYDRATASE (N-TER) AND ITS ACTIVATOR DOMAIN (C_TERM)-RELATED"/>
    <property type="match status" value="1"/>
</dbReference>
<reference evidence="1 2" key="1">
    <citation type="submission" date="2016-02" db="EMBL/GenBank/DDBJ databases">
        <title>Draft Genome for Tepidibacillus decaturensis nov. sp. Strain Z9, an Anaerobic, Moderately Thermophilic and Heterotrophic Bacterium from Deep Subsurface of the Illinois Basin, USA.</title>
        <authorList>
            <person name="Dong Y."/>
            <person name="Chang J.Y."/>
            <person name="Sanford R."/>
            <person name="Fouke B.W."/>
        </authorList>
    </citation>
    <scope>NUCLEOTIDE SEQUENCE [LARGE SCALE GENOMIC DNA]</scope>
    <source>
        <strain evidence="1 2">Z9</strain>
    </source>
</reference>
<name>A0A135L500_9BACI</name>
<evidence type="ECO:0000313" key="2">
    <source>
        <dbReference type="Proteomes" id="UP000070352"/>
    </source>
</evidence>
<dbReference type="Gene3D" id="3.40.50.11900">
    <property type="match status" value="1"/>
</dbReference>
<evidence type="ECO:0000313" key="1">
    <source>
        <dbReference type="EMBL" id="KXG44085.1"/>
    </source>
</evidence>
<protein>
    <recommendedName>
        <fullName evidence="3">DUF2229 domain-containing protein</fullName>
    </recommendedName>
</protein>
<evidence type="ECO:0008006" key="3">
    <source>
        <dbReference type="Google" id="ProtNLM"/>
    </source>
</evidence>
<dbReference type="RefSeq" id="WP_068725381.1">
    <property type="nucleotide sequence ID" value="NZ_LSKU01000001.1"/>
</dbReference>